<accession>A0A1H7S9U8</accession>
<dbReference type="InterPro" id="IPR006530">
    <property type="entry name" value="YD"/>
</dbReference>
<dbReference type="InterPro" id="IPR031325">
    <property type="entry name" value="RHS_repeat"/>
</dbReference>
<dbReference type="RefSeq" id="WP_089910904.1">
    <property type="nucleotide sequence ID" value="NZ_FOBB01000002.1"/>
</dbReference>
<dbReference type="AlphaFoldDB" id="A0A1H7S9U8"/>
<dbReference type="Proteomes" id="UP000198984">
    <property type="component" value="Unassembled WGS sequence"/>
</dbReference>
<gene>
    <name evidence="1" type="ORF">SAMN04488505_102867</name>
</gene>
<evidence type="ECO:0000313" key="2">
    <source>
        <dbReference type="Proteomes" id="UP000198984"/>
    </source>
</evidence>
<evidence type="ECO:0000313" key="1">
    <source>
        <dbReference type="EMBL" id="SEL69263.1"/>
    </source>
</evidence>
<protein>
    <submittedName>
        <fullName evidence="1">YD repeat-containing protein</fullName>
    </submittedName>
</protein>
<dbReference type="NCBIfam" id="TIGR01643">
    <property type="entry name" value="YD_repeat_2x"/>
    <property type="match status" value="1"/>
</dbReference>
<reference evidence="1 2" key="1">
    <citation type="submission" date="2016-10" db="EMBL/GenBank/DDBJ databases">
        <authorList>
            <person name="de Groot N.N."/>
        </authorList>
    </citation>
    <scope>NUCLEOTIDE SEQUENCE [LARGE SCALE GENOMIC DNA]</scope>
    <source>
        <strain evidence="1 2">DSM 21039</strain>
    </source>
</reference>
<name>A0A1H7S9U8_9BACT</name>
<dbReference type="STRING" id="573321.SAMN04488505_102867"/>
<dbReference type="OrthoDB" id="680656at2"/>
<sequence length="1216" mass="135275">MKILIKRYTVLVFGNLSPVKWFSKAVIPFLFWVVLSCAELHGQGTDNKLLPVLTLPSPEAASLGKYGVWPVSQYTGVPNISIPVYEININGFTLPITLNYHAGGVKIDDKSAWVGTNWSLSAGGMIGRTVVGGYDENPNGGIAKAFKFGSGIKDFYNLNSSDYDLFINIKNGVVDAESDVYYYNFAGLSGKIMVDSNFVVRTIPASNLKFLLTPFSDLLPNPPTRTANSGQWEIADANGNIYKFGISTQGIEMTNVRQSTGQIASQGTTALYLTQVILANKTDTINFEYDDKNEFYALPYTQTCRAITTVLYHAGAPPNTTIDQGCGTYDGVYNTNQTLFNGETQGNAKRSYCSVIGKSLLKKIKWRGGQIEFKAATVRQDMASTTGKMLDSIVVSNLQGTRVRSTQFQYTYLNGRYYLDSLKTSGSTSSDPLKYGFTYINRTDLPPTEPLKGASSLNSFAQDHWGYYNAATSNANLLPPDASMPGSAAGTLSSDREPDTIAVQTGTLSRITYPTGGYTEFKYEANRYDPSSPANGTGPIIETHASASMNLTQPVGKMMEFDVPFDQNNAQVSMHFNDYAHPPNKRDATVQYVKIDRKLSSGQYQNVYYWDAWNDFPTGTVTPNSRGYYDFDVNVNPITLSFGTYRIFVNDSCPLYTGTLEDCLNDRYPDPDPADDDWIIPRVTATVTYHKYDVTTGALPVGGGLRVKEILSYNNDNTLAGRKKYEYDPGNLLLYPAYARVYQKYTGVLNVCYSEVKLREISSTSQTILGFTQGAAVGYTHVKEKDLDAGNNDLGYTSYNFSFISDSINLLHINSSYWTGSSAEDPSFPVNSFEYKRGLLLSKSTYKKTGTTYIKIDSLDNKYDFNDYNAANYYYRQRNLRIRQMAYGNFGAPLEESQWWHNPTAGDDREFSYATYEYITSWVKQLSSEQITYDQNGANPLSNLTTYYYDNPSHMLPTRVELTKSDGRKMISYTNYPQDYAAGTTFIDDMVAANIIAKPIENIAYQLDAGGNASILKGTITVYKTGGKGIVDRLKLLNTDRPVPLSGFKFSNESLGVLPFTTTAKTALLPDNRYVDRMLITSVSAYGNPQEQQKTDDVKEVYLWGYKGVYPVAKIIGTDYSTASAFISNMNILDNPSSDQQLRDELNKIRTGLAATSAMVMTYTYSPLLGITSETDANGRTTYYEYDGFGRLKLVKNQDGKIIKQYDYQFQKPITQ</sequence>
<organism evidence="1 2">
    <name type="scientific">Chitinophaga rupis</name>
    <dbReference type="NCBI Taxonomy" id="573321"/>
    <lineage>
        <taxon>Bacteria</taxon>
        <taxon>Pseudomonadati</taxon>
        <taxon>Bacteroidota</taxon>
        <taxon>Chitinophagia</taxon>
        <taxon>Chitinophagales</taxon>
        <taxon>Chitinophagaceae</taxon>
        <taxon>Chitinophaga</taxon>
    </lineage>
</organism>
<dbReference type="EMBL" id="FOBB01000002">
    <property type="protein sequence ID" value="SEL69263.1"/>
    <property type="molecule type" value="Genomic_DNA"/>
</dbReference>
<keyword evidence="2" id="KW-1185">Reference proteome</keyword>
<dbReference type="Pfam" id="PF05593">
    <property type="entry name" value="RHS_repeat"/>
    <property type="match status" value="1"/>
</dbReference>
<proteinExistence type="predicted"/>